<feature type="region of interest" description="Disordered" evidence="1">
    <location>
        <begin position="269"/>
        <end position="304"/>
    </location>
</feature>
<reference evidence="3" key="1">
    <citation type="submission" date="2020-05" db="EMBL/GenBank/DDBJ databases">
        <authorList>
            <person name="Chiriac C."/>
            <person name="Salcher M."/>
            <person name="Ghai R."/>
            <person name="Kavagutti S V."/>
        </authorList>
    </citation>
    <scope>NUCLEOTIDE SEQUENCE</scope>
</reference>
<dbReference type="AlphaFoldDB" id="A0A6J6I3G0"/>
<proteinExistence type="predicted"/>
<evidence type="ECO:0000313" key="3">
    <source>
        <dbReference type="EMBL" id="CAB4618325.1"/>
    </source>
</evidence>
<feature type="domain" description="Cadherin" evidence="2">
    <location>
        <begin position="349"/>
        <end position="445"/>
    </location>
</feature>
<evidence type="ECO:0000259" key="2">
    <source>
        <dbReference type="PROSITE" id="PS50268"/>
    </source>
</evidence>
<feature type="compositionally biased region" description="Low complexity" evidence="1">
    <location>
        <begin position="277"/>
        <end position="292"/>
    </location>
</feature>
<gene>
    <name evidence="3" type="ORF">UFOPK1946_00241</name>
</gene>
<evidence type="ECO:0000256" key="1">
    <source>
        <dbReference type="SAM" id="MobiDB-lite"/>
    </source>
</evidence>
<dbReference type="EMBL" id="CAEZVG010000006">
    <property type="protein sequence ID" value="CAB4618325.1"/>
    <property type="molecule type" value="Genomic_DNA"/>
</dbReference>
<dbReference type="Pfam" id="PF21722">
    <property type="entry name" value="Gly_rich_2"/>
    <property type="match status" value="1"/>
</dbReference>
<dbReference type="InterPro" id="IPR049304">
    <property type="entry name" value="Gly_rich_dom"/>
</dbReference>
<dbReference type="CDD" id="cd11304">
    <property type="entry name" value="Cadherin_repeat"/>
    <property type="match status" value="1"/>
</dbReference>
<dbReference type="InterPro" id="IPR002126">
    <property type="entry name" value="Cadherin-like_dom"/>
</dbReference>
<dbReference type="GO" id="GO:0005509">
    <property type="term" value="F:calcium ion binding"/>
    <property type="evidence" value="ECO:0007669"/>
    <property type="project" value="InterPro"/>
</dbReference>
<dbReference type="GO" id="GO:0016020">
    <property type="term" value="C:membrane"/>
    <property type="evidence" value="ECO:0007669"/>
    <property type="project" value="InterPro"/>
</dbReference>
<feature type="compositionally biased region" description="Gly residues" evidence="1">
    <location>
        <begin position="293"/>
        <end position="304"/>
    </location>
</feature>
<protein>
    <submittedName>
        <fullName evidence="3">Unannotated protein</fullName>
    </submittedName>
</protein>
<dbReference type="GO" id="GO:0007156">
    <property type="term" value="P:homophilic cell adhesion via plasma membrane adhesion molecules"/>
    <property type="evidence" value="ECO:0007669"/>
    <property type="project" value="InterPro"/>
</dbReference>
<dbReference type="InterPro" id="IPR015919">
    <property type="entry name" value="Cadherin-like_sf"/>
</dbReference>
<sequence length="534" mass="51460">MKKPAIIGVITFLISGFFISPAQAVQVVASNADASGLCTQEINSSTSVSITRIGAECVIRFAPTTTTTYTWNRPTGITSFRVLIVAGGGGGGSNYGGGGGAGGFIDQSTTASASTISITVGAGGAGSLNGNSTDASNGSNSSFVGTSTLTAIGGGRAGSVDLTAAGATGGSGGGGGAISGGGGSGTGAQGFAGGLSRYFGTSDSVATGGGGGAGAVGSAGSFSSSVAGGAGGVGKSSDITGASLFYAGGGGGGTHTGHSGICTATAAGGNGGGGSAGTCKSSGDSTGNPGTSGTNGTGGGGGGGSVFSGRTNAAFGGNGGSGVVIVRFTADIAPIITGPSSATGSTSAISITENTTTVFTFTANETVTWSLTGVDSATFSITSGGVLTVVSKDFEAPNDSDLNNTYVVIISATDSLSLLTSQTLTVTVTNLNESAQITNVAFPALIYKGTTTTISVSLKTPGRLRFFVNGKRITSCLSRVTTGSYPSVSGTCSWKPAVTGRNFVTVQITPTDNTFASVTSNRFEIWVFKRAGNR</sequence>
<dbReference type="SUPFAM" id="SSF49313">
    <property type="entry name" value="Cadherin-like"/>
    <property type="match status" value="1"/>
</dbReference>
<accession>A0A6J6I3G0</accession>
<dbReference type="PROSITE" id="PS50268">
    <property type="entry name" value="CADHERIN_2"/>
    <property type="match status" value="1"/>
</dbReference>
<organism evidence="3">
    <name type="scientific">freshwater metagenome</name>
    <dbReference type="NCBI Taxonomy" id="449393"/>
    <lineage>
        <taxon>unclassified sequences</taxon>
        <taxon>metagenomes</taxon>
        <taxon>ecological metagenomes</taxon>
    </lineage>
</organism>
<name>A0A6J6I3G0_9ZZZZ</name>